<feature type="transmembrane region" description="Helical" evidence="1">
    <location>
        <begin position="116"/>
        <end position="134"/>
    </location>
</feature>
<feature type="transmembrane region" description="Helical" evidence="1">
    <location>
        <begin position="55"/>
        <end position="75"/>
    </location>
</feature>
<keyword evidence="1" id="KW-1133">Transmembrane helix</keyword>
<name>A0A099W1T7_9LIST</name>
<dbReference type="InterPro" id="IPR038770">
    <property type="entry name" value="Na+/solute_symporter_sf"/>
</dbReference>
<gene>
    <name evidence="2" type="ORF">EP57_15500</name>
</gene>
<evidence type="ECO:0000313" key="2">
    <source>
        <dbReference type="EMBL" id="KGL37960.1"/>
    </source>
</evidence>
<protein>
    <submittedName>
        <fullName evidence="2">Uncharacterized protein</fullName>
    </submittedName>
</protein>
<sequence>MQPYVLLVFVYATMIAVGFTTTTKQSGVAFKRPIPYDSRFDLFHVAKLAKRFDTGFYVVCIFVLIVFANFGITYFGTIGTIQDKKTVSLLSMSKNFGVALSVATAAFASYDIIPAMMTYAIVMMLACLPISLFLKHIK</sequence>
<evidence type="ECO:0000313" key="3">
    <source>
        <dbReference type="Proteomes" id="UP000029844"/>
    </source>
</evidence>
<comment type="caution">
    <text evidence="2">The sequence shown here is derived from an EMBL/GenBank/DDBJ whole genome shotgun (WGS) entry which is preliminary data.</text>
</comment>
<dbReference type="GeneID" id="58718738"/>
<keyword evidence="1" id="KW-0472">Membrane</keyword>
<keyword evidence="3" id="KW-1185">Reference proteome</keyword>
<dbReference type="STRING" id="1552123.EP57_15500"/>
<keyword evidence="1" id="KW-0812">Transmembrane</keyword>
<accession>A0A099W1T7</accession>
<organism evidence="2 3">
    <name type="scientific">Listeria booriae</name>
    <dbReference type="NCBI Taxonomy" id="1552123"/>
    <lineage>
        <taxon>Bacteria</taxon>
        <taxon>Bacillati</taxon>
        <taxon>Bacillota</taxon>
        <taxon>Bacilli</taxon>
        <taxon>Bacillales</taxon>
        <taxon>Listeriaceae</taxon>
        <taxon>Listeria</taxon>
    </lineage>
</organism>
<evidence type="ECO:0000256" key="1">
    <source>
        <dbReference type="SAM" id="Phobius"/>
    </source>
</evidence>
<dbReference type="RefSeq" id="WP_036088058.1">
    <property type="nucleotide sequence ID" value="NZ_JNFA01000030.1"/>
</dbReference>
<dbReference type="Proteomes" id="UP000029844">
    <property type="component" value="Unassembled WGS sequence"/>
</dbReference>
<dbReference type="Gene3D" id="1.20.1530.20">
    <property type="match status" value="1"/>
</dbReference>
<dbReference type="EMBL" id="JNFA01000030">
    <property type="protein sequence ID" value="KGL37960.1"/>
    <property type="molecule type" value="Genomic_DNA"/>
</dbReference>
<reference evidence="2 3" key="1">
    <citation type="submission" date="2014-05" db="EMBL/GenBank/DDBJ databases">
        <title>Novel Listeriaceae from food processing environments.</title>
        <authorList>
            <person name="den Bakker H.C."/>
        </authorList>
    </citation>
    <scope>NUCLEOTIDE SEQUENCE [LARGE SCALE GENOMIC DNA]</scope>
    <source>
        <strain evidence="2 3">FSL A5-0281</strain>
    </source>
</reference>
<dbReference type="AlphaFoldDB" id="A0A099W1T7"/>
<proteinExistence type="predicted"/>